<dbReference type="VEuPathDB" id="FungiDB:HpaG800163"/>
<dbReference type="InParanoid" id="M4B1L6"/>
<reference evidence="2" key="1">
    <citation type="journal article" date="2010" name="Science">
        <title>Signatures of adaptation to obligate biotrophy in the Hyaloperonospora arabidopsidis genome.</title>
        <authorList>
            <person name="Baxter L."/>
            <person name="Tripathy S."/>
            <person name="Ishaque N."/>
            <person name="Boot N."/>
            <person name="Cabral A."/>
            <person name="Kemen E."/>
            <person name="Thines M."/>
            <person name="Ah-Fong A."/>
            <person name="Anderson R."/>
            <person name="Badejoko W."/>
            <person name="Bittner-Eddy P."/>
            <person name="Boore J.L."/>
            <person name="Chibucos M.C."/>
            <person name="Coates M."/>
            <person name="Dehal P."/>
            <person name="Delehaunty K."/>
            <person name="Dong S."/>
            <person name="Downton P."/>
            <person name="Dumas B."/>
            <person name="Fabro G."/>
            <person name="Fronick C."/>
            <person name="Fuerstenberg S.I."/>
            <person name="Fulton L."/>
            <person name="Gaulin E."/>
            <person name="Govers F."/>
            <person name="Hughes L."/>
            <person name="Humphray S."/>
            <person name="Jiang R.H."/>
            <person name="Judelson H."/>
            <person name="Kamoun S."/>
            <person name="Kyung K."/>
            <person name="Meijer H."/>
            <person name="Minx P."/>
            <person name="Morris P."/>
            <person name="Nelson J."/>
            <person name="Phuntumart V."/>
            <person name="Qutob D."/>
            <person name="Rehmany A."/>
            <person name="Rougon-Cardoso A."/>
            <person name="Ryden P."/>
            <person name="Torto-Alalibo T."/>
            <person name="Studholme D."/>
            <person name="Wang Y."/>
            <person name="Win J."/>
            <person name="Wood J."/>
            <person name="Clifton S.W."/>
            <person name="Rogers J."/>
            <person name="Van den Ackerveken G."/>
            <person name="Jones J.D."/>
            <person name="McDowell J.M."/>
            <person name="Beynon J."/>
            <person name="Tyler B.M."/>
        </authorList>
    </citation>
    <scope>NUCLEOTIDE SEQUENCE [LARGE SCALE GENOMIC DNA]</scope>
    <source>
        <strain evidence="2">Emoy2</strain>
    </source>
</reference>
<evidence type="ECO:0000313" key="1">
    <source>
        <dbReference type="EnsemblProtists" id="HpaP800163"/>
    </source>
</evidence>
<dbReference type="HOGENOM" id="CLU_3091375_0_0_1"/>
<accession>M4B1L6</accession>
<dbReference type="EMBL" id="JH597776">
    <property type="status" value="NOT_ANNOTATED_CDS"/>
    <property type="molecule type" value="Genomic_DNA"/>
</dbReference>
<organism evidence="1 2">
    <name type="scientific">Hyaloperonospora arabidopsidis (strain Emoy2)</name>
    <name type="common">Downy mildew agent</name>
    <name type="synonym">Peronospora arabidopsidis</name>
    <dbReference type="NCBI Taxonomy" id="559515"/>
    <lineage>
        <taxon>Eukaryota</taxon>
        <taxon>Sar</taxon>
        <taxon>Stramenopiles</taxon>
        <taxon>Oomycota</taxon>
        <taxon>Peronosporomycetes</taxon>
        <taxon>Peronosporales</taxon>
        <taxon>Peronosporaceae</taxon>
        <taxon>Hyaloperonospora</taxon>
    </lineage>
</organism>
<dbReference type="AlphaFoldDB" id="M4B1L6"/>
<sequence length="52" mass="6052">MVVQEANRSIAEYGEGRVHLCVASWSWSTGHEGMAYELKLRVREPMPIWIYN</sequence>
<dbReference type="EnsemblProtists" id="HpaT800163">
    <property type="protein sequence ID" value="HpaP800163"/>
    <property type="gene ID" value="HpaG800163"/>
</dbReference>
<keyword evidence="2" id="KW-1185">Reference proteome</keyword>
<protein>
    <submittedName>
        <fullName evidence="1">Uncharacterized protein</fullName>
    </submittedName>
</protein>
<evidence type="ECO:0000313" key="2">
    <source>
        <dbReference type="Proteomes" id="UP000011713"/>
    </source>
</evidence>
<proteinExistence type="predicted"/>
<name>M4B1L6_HYAAE</name>
<reference evidence="1" key="2">
    <citation type="submission" date="2015-06" db="UniProtKB">
        <authorList>
            <consortium name="EnsemblProtists"/>
        </authorList>
    </citation>
    <scope>IDENTIFICATION</scope>
    <source>
        <strain evidence="1">Emoy2</strain>
    </source>
</reference>
<dbReference type="Proteomes" id="UP000011713">
    <property type="component" value="Unassembled WGS sequence"/>
</dbReference>